<dbReference type="SUPFAM" id="SSF50630">
    <property type="entry name" value="Acid proteases"/>
    <property type="match status" value="1"/>
</dbReference>
<sequence length="686" mass="75487">MAFVFFTMPPKLTQALEEVIFNLSERVAELHTSIDRLSGQQSSMEQRNDTLLTAFTELQQCVSTIPPSPAVPPLFPLASTPLPSPSLSFSHQLPSLASVKPPKLHLPLFDGGNPLDLVGSNGCVQNGQLSSWDAFVRSLELRFGPSSYDNHEAALFKLHQRGSAADLQVEFERLCNRVIGLPPESILNCFISALRPDIQRELAILRPSSISQAIGLAKLVEAKLADTRRVYPPFRPSVAPASRLSCLLATPTLFPIRRFSPLELHDRRARAYASIVMTSSPRAISSPSFSTLRRRRIRLSLPTYLCLRGFIREHSISILVDSDSSHNILQPRVAQFLGLTITPIVSFSVMVGNGDSIQCSGFCPAVPLSINSHKFLVPFYILPIHGADAVLGAQWLSTLGPFLSDYSVPSMQVFHDGELITLSGNPSSTPTYATFSQFQRLLTTDAVHSLFAISVHTTVPSSSISPDSDVANLPPNVLPPDLYNLIAEFRVVFDIPRGLPPHRHLDHHIHLLPNHPPVNVKPHRYPHSQKIVMTNLIVEMLRDGVIQPSTSPFSSPVLLVVSANRLYAKLSKCHFGVSSVDYLGHMIAADGVRANPSKLRAIADWPTPHSITALRGFLGLTGFYRRFVRHYASIAAPLTDLLKQKSFHWTSVANAAFRQLQAAMLALPVLHLLDFSQSFEVTTDAS</sequence>
<dbReference type="PANTHER" id="PTHR37984:SF5">
    <property type="entry name" value="PROTEIN NYNRIN-LIKE"/>
    <property type="match status" value="1"/>
</dbReference>
<dbReference type="InterPro" id="IPR043502">
    <property type="entry name" value="DNA/RNA_pol_sf"/>
</dbReference>
<proteinExistence type="predicted"/>
<dbReference type="Pfam" id="PF08284">
    <property type="entry name" value="RVP_2"/>
    <property type="match status" value="1"/>
</dbReference>
<name>A0AAW2U9T6_SESRA</name>
<dbReference type="InterPro" id="IPR021109">
    <property type="entry name" value="Peptidase_aspartic_dom_sf"/>
</dbReference>
<reference evidence="5" key="1">
    <citation type="submission" date="2020-06" db="EMBL/GenBank/DDBJ databases">
        <authorList>
            <person name="Li T."/>
            <person name="Hu X."/>
            <person name="Zhang T."/>
            <person name="Song X."/>
            <person name="Zhang H."/>
            <person name="Dai N."/>
            <person name="Sheng W."/>
            <person name="Hou X."/>
            <person name="Wei L."/>
        </authorList>
    </citation>
    <scope>NUCLEOTIDE SEQUENCE</scope>
    <source>
        <strain evidence="5">G02</strain>
        <tissue evidence="5">Leaf</tissue>
    </source>
</reference>
<comment type="caution">
    <text evidence="5">The sequence shown here is derived from an EMBL/GenBank/DDBJ whole genome shotgun (WGS) entry which is preliminary data.</text>
</comment>
<dbReference type="InterPro" id="IPR050951">
    <property type="entry name" value="Retrovirus_Pol_polyprotein"/>
</dbReference>
<dbReference type="CDD" id="cd00303">
    <property type="entry name" value="retropepsin_like"/>
    <property type="match status" value="1"/>
</dbReference>
<keyword evidence="1" id="KW-0808">Transferase</keyword>
<dbReference type="Gene3D" id="3.10.10.10">
    <property type="entry name" value="HIV Type 1 Reverse Transcriptase, subunit A, domain 1"/>
    <property type="match status" value="1"/>
</dbReference>
<dbReference type="GO" id="GO:0016779">
    <property type="term" value="F:nucleotidyltransferase activity"/>
    <property type="evidence" value="ECO:0007669"/>
    <property type="project" value="UniProtKB-KW"/>
</dbReference>
<dbReference type="SUPFAM" id="SSF56672">
    <property type="entry name" value="DNA/RNA polymerases"/>
    <property type="match status" value="1"/>
</dbReference>
<dbReference type="Gene3D" id="3.30.70.270">
    <property type="match status" value="1"/>
</dbReference>
<protein>
    <submittedName>
        <fullName evidence="5">Mitochondrial protein</fullName>
    </submittedName>
</protein>
<dbReference type="InterPro" id="IPR043128">
    <property type="entry name" value="Rev_trsase/Diguanyl_cyclase"/>
</dbReference>
<keyword evidence="3" id="KW-0540">Nuclease</keyword>
<dbReference type="FunFam" id="3.30.70.270:FF:000020">
    <property type="entry name" value="Transposon Tf2-6 polyprotein-like Protein"/>
    <property type="match status" value="1"/>
</dbReference>
<evidence type="ECO:0000313" key="5">
    <source>
        <dbReference type="EMBL" id="KAL0413690.1"/>
    </source>
</evidence>
<keyword evidence="2" id="KW-0548">Nucleotidyltransferase</keyword>
<keyword evidence="4" id="KW-0378">Hydrolase</keyword>
<gene>
    <name evidence="5" type="ORF">Sradi_1570700</name>
</gene>
<dbReference type="PANTHER" id="PTHR37984">
    <property type="entry name" value="PROTEIN CBG26694"/>
    <property type="match status" value="1"/>
</dbReference>
<accession>A0AAW2U9T6</accession>
<dbReference type="Gene3D" id="2.40.70.10">
    <property type="entry name" value="Acid Proteases"/>
    <property type="match status" value="1"/>
</dbReference>
<evidence type="ECO:0000256" key="3">
    <source>
        <dbReference type="ARBA" id="ARBA00022722"/>
    </source>
</evidence>
<evidence type="ECO:0000256" key="4">
    <source>
        <dbReference type="ARBA" id="ARBA00022759"/>
    </source>
</evidence>
<reference evidence="5" key="2">
    <citation type="journal article" date="2024" name="Plant">
        <title>Genomic evolution and insights into agronomic trait innovations of Sesamum species.</title>
        <authorList>
            <person name="Miao H."/>
            <person name="Wang L."/>
            <person name="Qu L."/>
            <person name="Liu H."/>
            <person name="Sun Y."/>
            <person name="Le M."/>
            <person name="Wang Q."/>
            <person name="Wei S."/>
            <person name="Zheng Y."/>
            <person name="Lin W."/>
            <person name="Duan Y."/>
            <person name="Cao H."/>
            <person name="Xiong S."/>
            <person name="Wang X."/>
            <person name="Wei L."/>
            <person name="Li C."/>
            <person name="Ma Q."/>
            <person name="Ju M."/>
            <person name="Zhao R."/>
            <person name="Li G."/>
            <person name="Mu C."/>
            <person name="Tian Q."/>
            <person name="Mei H."/>
            <person name="Zhang T."/>
            <person name="Gao T."/>
            <person name="Zhang H."/>
        </authorList>
    </citation>
    <scope>NUCLEOTIDE SEQUENCE</scope>
    <source>
        <strain evidence="5">G02</strain>
    </source>
</reference>
<evidence type="ECO:0000256" key="2">
    <source>
        <dbReference type="ARBA" id="ARBA00022695"/>
    </source>
</evidence>
<keyword evidence="4" id="KW-0255">Endonuclease</keyword>
<evidence type="ECO:0000256" key="1">
    <source>
        <dbReference type="ARBA" id="ARBA00022679"/>
    </source>
</evidence>
<organism evidence="5">
    <name type="scientific">Sesamum radiatum</name>
    <name type="common">Black benniseed</name>
    <dbReference type="NCBI Taxonomy" id="300843"/>
    <lineage>
        <taxon>Eukaryota</taxon>
        <taxon>Viridiplantae</taxon>
        <taxon>Streptophyta</taxon>
        <taxon>Embryophyta</taxon>
        <taxon>Tracheophyta</taxon>
        <taxon>Spermatophyta</taxon>
        <taxon>Magnoliopsida</taxon>
        <taxon>eudicotyledons</taxon>
        <taxon>Gunneridae</taxon>
        <taxon>Pentapetalae</taxon>
        <taxon>asterids</taxon>
        <taxon>lamiids</taxon>
        <taxon>Lamiales</taxon>
        <taxon>Pedaliaceae</taxon>
        <taxon>Sesamum</taxon>
    </lineage>
</organism>
<dbReference type="AlphaFoldDB" id="A0AAW2U9T6"/>
<dbReference type="GO" id="GO:0004519">
    <property type="term" value="F:endonuclease activity"/>
    <property type="evidence" value="ECO:0007669"/>
    <property type="project" value="UniProtKB-KW"/>
</dbReference>
<dbReference type="EMBL" id="JACGWJ010000006">
    <property type="protein sequence ID" value="KAL0413690.1"/>
    <property type="molecule type" value="Genomic_DNA"/>
</dbReference>